<dbReference type="OrthoDB" id="9800666at2"/>
<feature type="domain" description="FAS1" evidence="2">
    <location>
        <begin position="36"/>
        <end position="173"/>
    </location>
</feature>
<dbReference type="PANTHER" id="PTHR10900">
    <property type="entry name" value="PERIOSTIN-RELATED"/>
    <property type="match status" value="1"/>
</dbReference>
<organism evidence="3 4">
    <name type="scientific">Nonlabens xylanidelens</name>
    <dbReference type="NCBI Taxonomy" id="191564"/>
    <lineage>
        <taxon>Bacteria</taxon>
        <taxon>Pseudomonadati</taxon>
        <taxon>Bacteroidota</taxon>
        <taxon>Flavobacteriia</taxon>
        <taxon>Flavobacteriales</taxon>
        <taxon>Flavobacteriaceae</taxon>
        <taxon>Nonlabens</taxon>
    </lineage>
</organism>
<dbReference type="PROSITE" id="PS51257">
    <property type="entry name" value="PROKAR_LIPOPROTEIN"/>
    <property type="match status" value="1"/>
</dbReference>
<name>A0A2S6ILG7_9FLAO</name>
<dbReference type="PROSITE" id="PS50213">
    <property type="entry name" value="FAS1"/>
    <property type="match status" value="2"/>
</dbReference>
<keyword evidence="4" id="KW-1185">Reference proteome</keyword>
<dbReference type="Pfam" id="PF02469">
    <property type="entry name" value="Fasciclin"/>
    <property type="match status" value="2"/>
</dbReference>
<feature type="signal peptide" evidence="1">
    <location>
        <begin position="1"/>
        <end position="26"/>
    </location>
</feature>
<dbReference type="Gene3D" id="2.30.180.10">
    <property type="entry name" value="FAS1 domain"/>
    <property type="match status" value="2"/>
</dbReference>
<protein>
    <submittedName>
        <fullName evidence="3">Putative surface protein with fasciclin (FAS1) repeats</fullName>
    </submittedName>
</protein>
<dbReference type="SUPFAM" id="SSF82153">
    <property type="entry name" value="FAS1 domain"/>
    <property type="match status" value="2"/>
</dbReference>
<dbReference type="RefSeq" id="WP_104515490.1">
    <property type="nucleotide sequence ID" value="NZ_MQVW01000024.1"/>
</dbReference>
<gene>
    <name evidence="3" type="ORF">LY01_01812</name>
</gene>
<evidence type="ECO:0000313" key="4">
    <source>
        <dbReference type="Proteomes" id="UP000239002"/>
    </source>
</evidence>
<dbReference type="PANTHER" id="PTHR10900:SF77">
    <property type="entry name" value="FI19380P1"/>
    <property type="match status" value="1"/>
</dbReference>
<evidence type="ECO:0000256" key="1">
    <source>
        <dbReference type="SAM" id="SignalP"/>
    </source>
</evidence>
<reference evidence="3 4" key="1">
    <citation type="submission" date="2018-02" db="EMBL/GenBank/DDBJ databases">
        <title>Genomic Encyclopedia of Archaeal and Bacterial Type Strains, Phase II (KMG-II): from individual species to whole genera.</title>
        <authorList>
            <person name="Goeker M."/>
        </authorList>
    </citation>
    <scope>NUCLEOTIDE SEQUENCE [LARGE SCALE GENOMIC DNA]</scope>
    <source>
        <strain evidence="3 4">DSM 16809</strain>
    </source>
</reference>
<dbReference type="InterPro" id="IPR050904">
    <property type="entry name" value="Adhesion/Biosynth-related"/>
</dbReference>
<dbReference type="AlphaFoldDB" id="A0A2S6ILG7"/>
<feature type="domain" description="FAS1" evidence="2">
    <location>
        <begin position="175"/>
        <end position="322"/>
    </location>
</feature>
<dbReference type="SMART" id="SM00554">
    <property type="entry name" value="FAS1"/>
    <property type="match status" value="2"/>
</dbReference>
<evidence type="ECO:0000259" key="2">
    <source>
        <dbReference type="PROSITE" id="PS50213"/>
    </source>
</evidence>
<dbReference type="EMBL" id="PTJE01000003">
    <property type="protein sequence ID" value="PPK95059.1"/>
    <property type="molecule type" value="Genomic_DNA"/>
</dbReference>
<keyword evidence="1" id="KW-0732">Signal</keyword>
<proteinExistence type="predicted"/>
<dbReference type="InterPro" id="IPR000782">
    <property type="entry name" value="FAS1_domain"/>
</dbReference>
<feature type="chain" id="PRO_5015720485" evidence="1">
    <location>
        <begin position="27"/>
        <end position="325"/>
    </location>
</feature>
<accession>A0A2S6ILG7</accession>
<evidence type="ECO:0000313" key="3">
    <source>
        <dbReference type="EMBL" id="PPK95059.1"/>
    </source>
</evidence>
<dbReference type="Proteomes" id="UP000239002">
    <property type="component" value="Unassembled WGS sequence"/>
</dbReference>
<sequence>MMNTFKKYTIAIFATVALLFTACEDADDGGNIIPGVNSILNQTENNADLSMLNAALIRTGLNTTFNSSVTYTLFAPNNNAFTNYLTANGIASIDDIPVADLRDILQYHTLTTEVTTDVMTTDYIKTLGKDDEIEFLDLFIETGTSILLNGNVTIIDADNDADNGVVHIVDTVIELPTVFSLIAANPEFSELTAALQTNGLQTDLSNTDGTLMDPYTIVAPNDAAFQALVDLNTTDEFDSIADITGQTDIDEDLLYHVVGNDRLRSGDLSTGLRVNTLRPSTSFTVDISAGTVITDGTMNTANVTTTDITAINGVVHIIDLFIRSN</sequence>
<dbReference type="InterPro" id="IPR036378">
    <property type="entry name" value="FAS1_dom_sf"/>
</dbReference>
<comment type="caution">
    <text evidence="3">The sequence shown here is derived from an EMBL/GenBank/DDBJ whole genome shotgun (WGS) entry which is preliminary data.</text>
</comment>